<dbReference type="KEGG" id="lck:HN018_19570"/>
<dbReference type="EMBL" id="CP053708">
    <property type="protein sequence ID" value="QKE91938.1"/>
    <property type="molecule type" value="Genomic_DNA"/>
</dbReference>
<protein>
    <submittedName>
        <fullName evidence="1">Uncharacterized protein</fullName>
    </submittedName>
</protein>
<organism evidence="1 2">
    <name type="scientific">Lichenicola cladoniae</name>
    <dbReference type="NCBI Taxonomy" id="1484109"/>
    <lineage>
        <taxon>Bacteria</taxon>
        <taxon>Pseudomonadati</taxon>
        <taxon>Pseudomonadota</taxon>
        <taxon>Alphaproteobacteria</taxon>
        <taxon>Acetobacterales</taxon>
        <taxon>Acetobacteraceae</taxon>
        <taxon>Lichenicola</taxon>
    </lineage>
</organism>
<name>A0A6M8HU92_9PROT</name>
<evidence type="ECO:0000313" key="2">
    <source>
        <dbReference type="Proteomes" id="UP000500767"/>
    </source>
</evidence>
<keyword evidence="2" id="KW-1185">Reference proteome</keyword>
<sequence length="327" mass="35107">MSADSITVLRCAPQLRLAKLLKADGSFVDYDSPRLFSAYEHAISDLTALANGLQTLQGQTQQCVVRGALVDGPAVRGIRRLLHRDPETGDEPTLREVPRRWVALDMDGLDRPAGVEAADLLGCAGVVIPALPSAFYGVSCIVQASAGHGRKPGSRLRLWFWLDRPVGRAELEVWFAGHSVDAVSFRAAQVIYTAAPAFEVGLADHLPVRLARLSGLSEVSVPPSEALQLPPRPRRASFEIPAVKAAEWAENAFRRGVAAVATAPTDKRHVTCVKVAFNLACLCHEGRLYESNVRSALGAALEHAGKEAEEAYKVFDWAMGQASGAAA</sequence>
<dbReference type="AlphaFoldDB" id="A0A6M8HU92"/>
<gene>
    <name evidence="1" type="ORF">HN018_19570</name>
</gene>
<dbReference type="Proteomes" id="UP000500767">
    <property type="component" value="Chromosome"/>
</dbReference>
<dbReference type="RefSeq" id="WP_171833620.1">
    <property type="nucleotide sequence ID" value="NZ_CP053708.1"/>
</dbReference>
<reference evidence="1 2" key="1">
    <citation type="journal article" date="2014" name="World J. Microbiol. Biotechnol.">
        <title>Biodiversity and physiological characteristics of Antarctic and Arctic lichens-associated bacteria.</title>
        <authorList>
            <person name="Lee Y.M."/>
            <person name="Kim E.H."/>
            <person name="Lee H.K."/>
            <person name="Hong S.G."/>
        </authorList>
    </citation>
    <scope>NUCLEOTIDE SEQUENCE [LARGE SCALE GENOMIC DNA]</scope>
    <source>
        <strain evidence="1 2">PAMC 26569</strain>
    </source>
</reference>
<proteinExistence type="predicted"/>
<accession>A0A6M8HU92</accession>
<evidence type="ECO:0000313" key="1">
    <source>
        <dbReference type="EMBL" id="QKE91938.1"/>
    </source>
</evidence>